<keyword evidence="2" id="KW-1185">Reference proteome</keyword>
<gene>
    <name evidence="1" type="ORF">AFUS01_LOCUS31121</name>
</gene>
<comment type="caution">
    <text evidence="1">The sequence shown here is derived from an EMBL/GenBank/DDBJ whole genome shotgun (WGS) entry which is preliminary data.</text>
</comment>
<protein>
    <submittedName>
        <fullName evidence="1">Uncharacterized protein</fullName>
    </submittedName>
</protein>
<proteinExistence type="predicted"/>
<evidence type="ECO:0000313" key="2">
    <source>
        <dbReference type="Proteomes" id="UP000708208"/>
    </source>
</evidence>
<dbReference type="AlphaFoldDB" id="A0A8J2KQQ7"/>
<organism evidence="1 2">
    <name type="scientific">Allacma fusca</name>
    <dbReference type="NCBI Taxonomy" id="39272"/>
    <lineage>
        <taxon>Eukaryota</taxon>
        <taxon>Metazoa</taxon>
        <taxon>Ecdysozoa</taxon>
        <taxon>Arthropoda</taxon>
        <taxon>Hexapoda</taxon>
        <taxon>Collembola</taxon>
        <taxon>Symphypleona</taxon>
        <taxon>Sminthuridae</taxon>
        <taxon>Allacma</taxon>
    </lineage>
</organism>
<dbReference type="EMBL" id="CAJVCH010489105">
    <property type="protein sequence ID" value="CAG7820747.1"/>
    <property type="molecule type" value="Genomic_DNA"/>
</dbReference>
<name>A0A8J2KQQ7_9HEXA</name>
<reference evidence="1" key="1">
    <citation type="submission" date="2021-06" db="EMBL/GenBank/DDBJ databases">
        <authorList>
            <person name="Hodson N. C."/>
            <person name="Mongue J. A."/>
            <person name="Jaron S. K."/>
        </authorList>
    </citation>
    <scope>NUCLEOTIDE SEQUENCE</scope>
</reference>
<accession>A0A8J2KQQ7</accession>
<sequence length="105" mass="11585">MFQSSGIPKHGDAISTNNGLNSQLDKSLAFLAAVGERTTQSATSAPLFYGHTTPKFCKFYFSRGNLIHSLTSSSDKPPPSAWDCKEKLKIKKLILRGQRAEERVQ</sequence>
<evidence type="ECO:0000313" key="1">
    <source>
        <dbReference type="EMBL" id="CAG7820747.1"/>
    </source>
</evidence>
<dbReference type="Proteomes" id="UP000708208">
    <property type="component" value="Unassembled WGS sequence"/>
</dbReference>